<comment type="caution">
    <text evidence="3">The sequence shown here is derived from an EMBL/GenBank/DDBJ whole genome shotgun (WGS) entry which is preliminary data.</text>
</comment>
<protein>
    <submittedName>
        <fullName evidence="3">Uncharacterized protein</fullName>
    </submittedName>
</protein>
<reference evidence="3 4" key="1">
    <citation type="submission" date="2015-09" db="EMBL/GenBank/DDBJ databases">
        <title>Host preference determinants of Valsa canker pathogens revealed by comparative genomics.</title>
        <authorList>
            <person name="Yin Z."/>
            <person name="Huang L."/>
        </authorList>
    </citation>
    <scope>NUCLEOTIDE SEQUENCE [LARGE SCALE GENOMIC DNA]</scope>
    <source>
        <strain evidence="3 4">SXYLt</strain>
    </source>
</reference>
<evidence type="ECO:0000256" key="2">
    <source>
        <dbReference type="SAM" id="SignalP"/>
    </source>
</evidence>
<dbReference type="Proteomes" id="UP000285146">
    <property type="component" value="Unassembled WGS sequence"/>
</dbReference>
<sequence>MAVLKNLLVNLVAITCIAVIQSVAGAPAVKPFVSFTETMTSTVNLPNTTFTTTHVVTEAAGWHEQPPNLALEVHTVPPHNPGHGPSVDTGVVVERADSSAATWITGTVPMVTVTATVDDGGDLPVATDAEHRNNDQDMTLSLTTSTTSHSSMLFTSIFPDPGIFGHPPPIQTATTRLTAWTTPDFPVVPSVLPDGTKLRRYHAASNTPGLSGAVALPGKIIEGTPTDDPPIYPSTTYTTDSRSHRPTSSDDCPGVGEFGNLLPAASGGRSHFHSSYTSWPRTCLPTNKRSVTLEGRPEIPLTETRQPSPLPSWHGEGGGERPKQPRSIIERQSGGYDFGTSVPDFSTPTPPPTTTTWEGTSTAHRVAATKIIMHTAVMCPIHLPGQPQPLGVGGASLPLETSLLDDTVDRDGATRAPMAAPTDSTITSTIDFVRASTVLHSSNNITSEFVTIPTIQPSPVETTPSETPSSSETVHLVTMTTTITCSTCGPCLMTGIAPGPVTVAHPPPHGGKPISIWNGTMLPFASNTLTTETTTLETSVRGILV</sequence>
<feature type="chain" id="PRO_5019473631" evidence="2">
    <location>
        <begin position="26"/>
        <end position="545"/>
    </location>
</feature>
<gene>
    <name evidence="3" type="ORF">VPNG_05214</name>
</gene>
<evidence type="ECO:0000313" key="4">
    <source>
        <dbReference type="Proteomes" id="UP000285146"/>
    </source>
</evidence>
<dbReference type="EMBL" id="LKEB01000024">
    <property type="protein sequence ID" value="ROW11946.1"/>
    <property type="molecule type" value="Genomic_DNA"/>
</dbReference>
<dbReference type="AlphaFoldDB" id="A0A423X7L0"/>
<dbReference type="OrthoDB" id="10647721at2759"/>
<proteinExistence type="predicted"/>
<evidence type="ECO:0000313" key="3">
    <source>
        <dbReference type="EMBL" id="ROW11946.1"/>
    </source>
</evidence>
<feature type="region of interest" description="Disordered" evidence="1">
    <location>
        <begin position="289"/>
        <end position="326"/>
    </location>
</feature>
<accession>A0A423X7L0</accession>
<keyword evidence="2" id="KW-0732">Signal</keyword>
<dbReference type="InParanoid" id="A0A423X7L0"/>
<feature type="region of interest" description="Disordered" evidence="1">
    <location>
        <begin position="221"/>
        <end position="253"/>
    </location>
</feature>
<keyword evidence="4" id="KW-1185">Reference proteome</keyword>
<feature type="region of interest" description="Disordered" evidence="1">
    <location>
        <begin position="340"/>
        <end position="359"/>
    </location>
</feature>
<name>A0A423X7L0_9PEZI</name>
<feature type="signal peptide" evidence="2">
    <location>
        <begin position="1"/>
        <end position="25"/>
    </location>
</feature>
<evidence type="ECO:0000256" key="1">
    <source>
        <dbReference type="SAM" id="MobiDB-lite"/>
    </source>
</evidence>
<organism evidence="3 4">
    <name type="scientific">Cytospora leucostoma</name>
    <dbReference type="NCBI Taxonomy" id="1230097"/>
    <lineage>
        <taxon>Eukaryota</taxon>
        <taxon>Fungi</taxon>
        <taxon>Dikarya</taxon>
        <taxon>Ascomycota</taxon>
        <taxon>Pezizomycotina</taxon>
        <taxon>Sordariomycetes</taxon>
        <taxon>Sordariomycetidae</taxon>
        <taxon>Diaporthales</taxon>
        <taxon>Cytosporaceae</taxon>
        <taxon>Cytospora</taxon>
    </lineage>
</organism>